<feature type="domain" description="SGNH hydrolase-type esterase" evidence="2">
    <location>
        <begin position="219"/>
        <end position="368"/>
    </location>
</feature>
<gene>
    <name evidence="4" type="ORF">B0T45_12920</name>
</gene>
<dbReference type="InterPro" id="IPR055041">
    <property type="entry name" value="Ape1_N"/>
</dbReference>
<dbReference type="CDD" id="cd01825">
    <property type="entry name" value="SGNH_hydrolase_peri1"/>
    <property type="match status" value="1"/>
</dbReference>
<proteinExistence type="predicted"/>
<dbReference type="InterPro" id="IPR013830">
    <property type="entry name" value="SGNH_hydro"/>
</dbReference>
<dbReference type="RefSeq" id="WP_081555746.1">
    <property type="nucleotide sequence ID" value="NZ_MUKV01000015.1"/>
</dbReference>
<dbReference type="SUPFAM" id="SSF52266">
    <property type="entry name" value="SGNH hydrolase"/>
    <property type="match status" value="1"/>
</dbReference>
<dbReference type="Gene3D" id="3.40.50.1110">
    <property type="entry name" value="SGNH hydrolase"/>
    <property type="match status" value="1"/>
</dbReference>
<evidence type="ECO:0000256" key="1">
    <source>
        <dbReference type="SAM" id="SignalP"/>
    </source>
</evidence>
<evidence type="ECO:0000259" key="3">
    <source>
        <dbReference type="Pfam" id="PF22753"/>
    </source>
</evidence>
<dbReference type="Pfam" id="PF13472">
    <property type="entry name" value="Lipase_GDSL_2"/>
    <property type="match status" value="1"/>
</dbReference>
<evidence type="ECO:0000313" key="4">
    <source>
        <dbReference type="EMBL" id="OQS38671.1"/>
    </source>
</evidence>
<dbReference type="Pfam" id="PF22753">
    <property type="entry name" value="Ape1_N"/>
    <property type="match status" value="1"/>
</dbReference>
<dbReference type="EMBL" id="MUKV01000015">
    <property type="protein sequence ID" value="OQS38671.1"/>
    <property type="molecule type" value="Genomic_DNA"/>
</dbReference>
<evidence type="ECO:0000259" key="2">
    <source>
        <dbReference type="Pfam" id="PF13472"/>
    </source>
</evidence>
<dbReference type="Gene3D" id="2.60.120.1360">
    <property type="match status" value="1"/>
</dbReference>
<feature type="signal peptide" evidence="1">
    <location>
        <begin position="1"/>
        <end position="20"/>
    </location>
</feature>
<comment type="caution">
    <text evidence="4">The sequence shown here is derived from an EMBL/GenBank/DDBJ whole genome shotgun (WGS) entry which is preliminary data.</text>
</comment>
<sequence>MKLRISAAWVGWLAAASALAAPVQDFGEINLSRLASRLKAISTAVQPVRVTQLGDSHTAADYLTGTLRERFQAKFGDAGIGWTPPMAVPGQRHALVIERSEGWVLTNSRKDGDPDFPLGGYIAQAQRPGAAISLLPRNPLDGLWRVRFRVRAAQDGAGALDVDDGHGSRKLNPPEPGRGWQTVEQKLYFPFVVRAGALPAVELGGIELERLAPGVVLDSIGSNGAQLSIWQRWGKSWSAQLAERGSDLVILAYGVNEAFDDRLDLIEYQLNLQAAINTIRRDLPQAAILMLGAQDAARKRGAASKECVPGRPLQLAAVKRIQQKVARDSHVLYWDWEQAMGGPCSMRRWQAQQLARPDMVHFSQQGYAKLADDLFDNLMARLSL</sequence>
<dbReference type="AlphaFoldDB" id="A0A1W0CVB8"/>
<accession>A0A1W0CVB8</accession>
<feature type="chain" id="PRO_5012370713" evidence="1">
    <location>
        <begin position="21"/>
        <end position="384"/>
    </location>
</feature>
<organism evidence="4 5">
    <name type="scientific">Chromobacterium haemolyticum</name>
    <dbReference type="NCBI Taxonomy" id="394935"/>
    <lineage>
        <taxon>Bacteria</taxon>
        <taxon>Pseudomonadati</taxon>
        <taxon>Pseudomonadota</taxon>
        <taxon>Betaproteobacteria</taxon>
        <taxon>Neisseriales</taxon>
        <taxon>Chromobacteriaceae</taxon>
        <taxon>Chromobacterium</taxon>
    </lineage>
</organism>
<reference evidence="4 5" key="1">
    <citation type="submission" date="2017-02" db="EMBL/GenBank/DDBJ databases">
        <title>Chromobacterium haemolyticum H5244.</title>
        <authorList>
            <person name="Gulvik C.A."/>
        </authorList>
    </citation>
    <scope>NUCLEOTIDE SEQUENCE [LARGE SCALE GENOMIC DNA]</scope>
    <source>
        <strain evidence="4 5">H5244</strain>
    </source>
</reference>
<dbReference type="InterPro" id="IPR036514">
    <property type="entry name" value="SGNH_hydro_sf"/>
</dbReference>
<dbReference type="GO" id="GO:0016788">
    <property type="term" value="F:hydrolase activity, acting on ester bonds"/>
    <property type="evidence" value="ECO:0007669"/>
    <property type="project" value="UniProtKB-ARBA"/>
</dbReference>
<evidence type="ECO:0000313" key="5">
    <source>
        <dbReference type="Proteomes" id="UP000192721"/>
    </source>
</evidence>
<protein>
    <submittedName>
        <fullName evidence="4">Uncharacterized protein</fullName>
    </submittedName>
</protein>
<feature type="domain" description="Peptidoglycan O-acetylesterase N-terminal" evidence="3">
    <location>
        <begin position="79"/>
        <end position="191"/>
    </location>
</feature>
<dbReference type="Proteomes" id="UP000192721">
    <property type="component" value="Unassembled WGS sequence"/>
</dbReference>
<keyword evidence="1" id="KW-0732">Signal</keyword>
<name>A0A1W0CVB8_9NEIS</name>